<feature type="signal peptide" evidence="1">
    <location>
        <begin position="1"/>
        <end position="21"/>
    </location>
</feature>
<evidence type="ECO:0000256" key="1">
    <source>
        <dbReference type="SAM" id="SignalP"/>
    </source>
</evidence>
<name>A0A8X6QXI1_NEPPI</name>
<feature type="chain" id="PRO_5036500835" evidence="1">
    <location>
        <begin position="22"/>
        <end position="140"/>
    </location>
</feature>
<dbReference type="AlphaFoldDB" id="A0A8X6QXI1"/>
<proteinExistence type="predicted"/>
<evidence type="ECO:0000313" key="2">
    <source>
        <dbReference type="EMBL" id="GFU50612.1"/>
    </source>
</evidence>
<sequence>MNFSVIPAIIALFLCVTEAFAQNDGSLSNDEILKILDCVSTSKDDLFCSDYDDCVRLLPRRAEQYYDACQIHVVSFQGKWNCENDELYGNEDNRKKIIECFELNIPEDLNENEQQSKNEFDDCVRRVGDECTEFENEQSS</sequence>
<keyword evidence="3" id="KW-1185">Reference proteome</keyword>
<evidence type="ECO:0000313" key="3">
    <source>
        <dbReference type="Proteomes" id="UP000887013"/>
    </source>
</evidence>
<dbReference type="EMBL" id="BMAW01037960">
    <property type="protein sequence ID" value="GFU50612.1"/>
    <property type="molecule type" value="Genomic_DNA"/>
</dbReference>
<accession>A0A8X6QXI1</accession>
<organism evidence="2 3">
    <name type="scientific">Nephila pilipes</name>
    <name type="common">Giant wood spider</name>
    <name type="synonym">Nephila maculata</name>
    <dbReference type="NCBI Taxonomy" id="299642"/>
    <lineage>
        <taxon>Eukaryota</taxon>
        <taxon>Metazoa</taxon>
        <taxon>Ecdysozoa</taxon>
        <taxon>Arthropoda</taxon>
        <taxon>Chelicerata</taxon>
        <taxon>Arachnida</taxon>
        <taxon>Araneae</taxon>
        <taxon>Araneomorphae</taxon>
        <taxon>Entelegynae</taxon>
        <taxon>Araneoidea</taxon>
        <taxon>Nephilidae</taxon>
        <taxon>Nephila</taxon>
    </lineage>
</organism>
<keyword evidence="1" id="KW-0732">Signal</keyword>
<gene>
    <name evidence="2" type="ORF">NPIL_585961</name>
</gene>
<dbReference type="Proteomes" id="UP000887013">
    <property type="component" value="Unassembled WGS sequence"/>
</dbReference>
<protein>
    <submittedName>
        <fullName evidence="2">Uncharacterized protein</fullName>
    </submittedName>
</protein>
<reference evidence="2" key="1">
    <citation type="submission" date="2020-08" db="EMBL/GenBank/DDBJ databases">
        <title>Multicomponent nature underlies the extraordinary mechanical properties of spider dragline silk.</title>
        <authorList>
            <person name="Kono N."/>
            <person name="Nakamura H."/>
            <person name="Mori M."/>
            <person name="Yoshida Y."/>
            <person name="Ohtoshi R."/>
            <person name="Malay A.D."/>
            <person name="Moran D.A.P."/>
            <person name="Tomita M."/>
            <person name="Numata K."/>
            <person name="Arakawa K."/>
        </authorList>
    </citation>
    <scope>NUCLEOTIDE SEQUENCE</scope>
</reference>
<comment type="caution">
    <text evidence="2">The sequence shown here is derived from an EMBL/GenBank/DDBJ whole genome shotgun (WGS) entry which is preliminary data.</text>
</comment>